<dbReference type="KEGG" id="cbae:COR50_21785"/>
<dbReference type="Pfam" id="PF07377">
    <property type="entry name" value="DUF1493"/>
    <property type="match status" value="1"/>
</dbReference>
<dbReference type="Proteomes" id="UP000220133">
    <property type="component" value="Chromosome"/>
</dbReference>
<organism evidence="1 2">
    <name type="scientific">Chitinophaga caeni</name>
    <dbReference type="NCBI Taxonomy" id="2029983"/>
    <lineage>
        <taxon>Bacteria</taxon>
        <taxon>Pseudomonadati</taxon>
        <taxon>Bacteroidota</taxon>
        <taxon>Chitinophagia</taxon>
        <taxon>Chitinophagales</taxon>
        <taxon>Chitinophagaceae</taxon>
        <taxon>Chitinophaga</taxon>
    </lineage>
</organism>
<dbReference type="EMBL" id="CP023777">
    <property type="protein sequence ID" value="ATL49594.1"/>
    <property type="molecule type" value="Genomic_DNA"/>
</dbReference>
<name>A0A291R0H1_9BACT</name>
<evidence type="ECO:0000313" key="1">
    <source>
        <dbReference type="EMBL" id="ATL49594.1"/>
    </source>
</evidence>
<dbReference type="AlphaFoldDB" id="A0A291R0H1"/>
<keyword evidence="2" id="KW-1185">Reference proteome</keyword>
<protein>
    <submittedName>
        <fullName evidence="1">Uncharacterized protein</fullName>
    </submittedName>
</protein>
<dbReference type="RefSeq" id="WP_098195961.1">
    <property type="nucleotide sequence ID" value="NZ_CP023777.1"/>
</dbReference>
<reference evidence="1 2" key="1">
    <citation type="submission" date="2017-10" db="EMBL/GenBank/DDBJ databases">
        <title>Paenichitinophaga pekingensis gen. nov., sp. nov., isolated from activated sludge.</title>
        <authorList>
            <person name="Jin D."/>
            <person name="Kong X."/>
            <person name="Deng Y."/>
            <person name="Bai Z."/>
        </authorList>
    </citation>
    <scope>NUCLEOTIDE SEQUENCE [LARGE SCALE GENOMIC DNA]</scope>
    <source>
        <strain evidence="1 2">13</strain>
    </source>
</reference>
<dbReference type="InterPro" id="IPR010862">
    <property type="entry name" value="DUF1493"/>
</dbReference>
<sequence>MVAFIHEQSRRYEVSITLDTSIENDLGLTGDDGEALILAFRKRYNVNIDYFYITKYDEPEDPSPIPFVYY</sequence>
<proteinExistence type="predicted"/>
<gene>
    <name evidence="1" type="ORF">COR50_21785</name>
</gene>
<accession>A0A291R0H1</accession>
<evidence type="ECO:0000313" key="2">
    <source>
        <dbReference type="Proteomes" id="UP000220133"/>
    </source>
</evidence>